<dbReference type="AlphaFoldDB" id="A0A9D1PTY0"/>
<keyword evidence="1" id="KW-0479">Metal-binding</keyword>
<comment type="caution">
    <text evidence="5">The sequence shown here is derived from an EMBL/GenBank/DDBJ whole genome shotgun (WGS) entry which is preliminary data.</text>
</comment>
<sequence length="422" mass="47096">MRTLIKNALIVPVDREDEHYFKGNILIENGKIIEVGKTDEKADEIVDASHMIAIPGLINTHTHLAMVLMRNYKDDMENLQAWLSQIFPIEDKLNGDDIYAASLLGASELIMSGCTTFADMYFNYDRTLDAARKVGIKAVLGLTIFGDEKETEKRLADAERNMNLHQGDPRYRFDLAPHAIYTCTKGTYEMVRDFAKEHNLFVHTHLSETKKEVEDSIKEFGMTPAVYLDSINLFDARCYVAHGVHLTDQEMEILKKKNVSVAHNPSSNAKLLSGTFPLKKAINIGLNVSLGTDGASSNNNLDMFEEMHVAAMIASASGYKVKAYDILKMATINGARALGYENERGSIEEGKDADIVLLNTDTPSFCPLNNPVSALVFSASSECVDTVLVNGKTVMKNRMLTGIDIKSVMDRLRMQWEDIKKR</sequence>
<dbReference type="InterPro" id="IPR050287">
    <property type="entry name" value="MTA/SAH_deaminase"/>
</dbReference>
<dbReference type="EMBL" id="DXHU01000023">
    <property type="protein sequence ID" value="HIV99483.1"/>
    <property type="molecule type" value="Genomic_DNA"/>
</dbReference>
<protein>
    <submittedName>
        <fullName evidence="5">Amidohydrolase</fullName>
    </submittedName>
</protein>
<evidence type="ECO:0000256" key="3">
    <source>
        <dbReference type="ARBA" id="ARBA00022833"/>
    </source>
</evidence>
<dbReference type="Proteomes" id="UP000823936">
    <property type="component" value="Unassembled WGS sequence"/>
</dbReference>
<dbReference type="GO" id="GO:0046872">
    <property type="term" value="F:metal ion binding"/>
    <property type="evidence" value="ECO:0007669"/>
    <property type="project" value="UniProtKB-KW"/>
</dbReference>
<evidence type="ECO:0000256" key="2">
    <source>
        <dbReference type="ARBA" id="ARBA00022801"/>
    </source>
</evidence>
<dbReference type="PANTHER" id="PTHR43794:SF11">
    <property type="entry name" value="AMIDOHYDROLASE-RELATED DOMAIN-CONTAINING PROTEIN"/>
    <property type="match status" value="1"/>
</dbReference>
<name>A0A9D1PTY0_9SPIO</name>
<gene>
    <name evidence="5" type="ORF">IAB12_06895</name>
</gene>
<accession>A0A9D1PTY0</accession>
<evidence type="ECO:0000313" key="6">
    <source>
        <dbReference type="Proteomes" id="UP000823936"/>
    </source>
</evidence>
<keyword evidence="2" id="KW-0378">Hydrolase</keyword>
<evidence type="ECO:0000313" key="5">
    <source>
        <dbReference type="EMBL" id="HIV99483.1"/>
    </source>
</evidence>
<feature type="domain" description="Amidohydrolase-related" evidence="4">
    <location>
        <begin position="52"/>
        <end position="394"/>
    </location>
</feature>
<reference evidence="5" key="2">
    <citation type="submission" date="2021-04" db="EMBL/GenBank/DDBJ databases">
        <authorList>
            <person name="Gilroy R."/>
        </authorList>
    </citation>
    <scope>NUCLEOTIDE SEQUENCE</scope>
    <source>
        <strain evidence="5">Gambia11-129</strain>
    </source>
</reference>
<dbReference type="Pfam" id="PF01979">
    <property type="entry name" value="Amidohydro_1"/>
    <property type="match status" value="1"/>
</dbReference>
<dbReference type="PANTHER" id="PTHR43794">
    <property type="entry name" value="AMINOHYDROLASE SSNA-RELATED"/>
    <property type="match status" value="1"/>
</dbReference>
<dbReference type="CDD" id="cd01298">
    <property type="entry name" value="ATZ_TRZ_like"/>
    <property type="match status" value="1"/>
</dbReference>
<dbReference type="Gene3D" id="2.30.40.10">
    <property type="entry name" value="Urease, subunit C, domain 1"/>
    <property type="match status" value="1"/>
</dbReference>
<dbReference type="SUPFAM" id="SSF51338">
    <property type="entry name" value="Composite domain of metallo-dependent hydrolases"/>
    <property type="match status" value="1"/>
</dbReference>
<dbReference type="InterPro" id="IPR006680">
    <property type="entry name" value="Amidohydro-rel"/>
</dbReference>
<dbReference type="FunFam" id="3.20.20.140:FF:000014">
    <property type="entry name" value="5-methylthioadenosine/S-adenosylhomocysteine deaminase"/>
    <property type="match status" value="1"/>
</dbReference>
<dbReference type="InterPro" id="IPR011059">
    <property type="entry name" value="Metal-dep_hydrolase_composite"/>
</dbReference>
<dbReference type="InterPro" id="IPR032466">
    <property type="entry name" value="Metal_Hydrolase"/>
</dbReference>
<reference evidence="5" key="1">
    <citation type="journal article" date="2021" name="PeerJ">
        <title>Extensive microbial diversity within the chicken gut microbiome revealed by metagenomics and culture.</title>
        <authorList>
            <person name="Gilroy R."/>
            <person name="Ravi A."/>
            <person name="Getino M."/>
            <person name="Pursley I."/>
            <person name="Horton D.L."/>
            <person name="Alikhan N.F."/>
            <person name="Baker D."/>
            <person name="Gharbi K."/>
            <person name="Hall N."/>
            <person name="Watson M."/>
            <person name="Adriaenssens E.M."/>
            <person name="Foster-Nyarko E."/>
            <person name="Jarju S."/>
            <person name="Secka A."/>
            <person name="Antonio M."/>
            <person name="Oren A."/>
            <person name="Chaudhuri R.R."/>
            <person name="La Ragione R."/>
            <person name="Hildebrand F."/>
            <person name="Pallen M.J."/>
        </authorList>
    </citation>
    <scope>NUCLEOTIDE SEQUENCE</scope>
    <source>
        <strain evidence="5">Gambia11-129</strain>
    </source>
</reference>
<keyword evidence="3" id="KW-0862">Zinc</keyword>
<dbReference type="GO" id="GO:0016814">
    <property type="term" value="F:hydrolase activity, acting on carbon-nitrogen (but not peptide) bonds, in cyclic amidines"/>
    <property type="evidence" value="ECO:0007669"/>
    <property type="project" value="UniProtKB-ARBA"/>
</dbReference>
<organism evidence="5 6">
    <name type="scientific">Candidatus Ornithospirochaeta avicola</name>
    <dbReference type="NCBI Taxonomy" id="2840896"/>
    <lineage>
        <taxon>Bacteria</taxon>
        <taxon>Pseudomonadati</taxon>
        <taxon>Spirochaetota</taxon>
        <taxon>Spirochaetia</taxon>
        <taxon>Spirochaetales</taxon>
        <taxon>Spirochaetaceae</taxon>
        <taxon>Spirochaetaceae incertae sedis</taxon>
        <taxon>Candidatus Ornithospirochaeta</taxon>
    </lineage>
</organism>
<evidence type="ECO:0000256" key="1">
    <source>
        <dbReference type="ARBA" id="ARBA00022723"/>
    </source>
</evidence>
<dbReference type="Gene3D" id="3.20.20.140">
    <property type="entry name" value="Metal-dependent hydrolases"/>
    <property type="match status" value="1"/>
</dbReference>
<dbReference type="GO" id="GO:0019239">
    <property type="term" value="F:deaminase activity"/>
    <property type="evidence" value="ECO:0007669"/>
    <property type="project" value="UniProtKB-ARBA"/>
</dbReference>
<dbReference type="SUPFAM" id="SSF51556">
    <property type="entry name" value="Metallo-dependent hydrolases"/>
    <property type="match status" value="1"/>
</dbReference>
<evidence type="ECO:0000259" key="4">
    <source>
        <dbReference type="Pfam" id="PF01979"/>
    </source>
</evidence>
<proteinExistence type="predicted"/>